<sequence length="433" mass="49815">MESKSKRNEERGNSKEKKKKVEVDMECFSEVSDRVAPFVGYFPSGYDPWKGKNPDGEEDAEEVLPNVRAYRSKKFPNRMELVVTPKEAPVDFVGTNYSGEAAATTQVCTYALGVLDKETQTLKIVPIAGNKIIRLDPKPRRHPESLEDLGEKDAPVGSNREFSNLSKLYGTKKQRNWVNKIENRRHRDTEESLAELESKVGELQFSKESFENKVGYGEHNIPPHDVTATSPENAYPLDNIIFEGEWNYLSDILELLQSTSAATLSSTFWEDKGYPTFVCKRIHRLIQIQDEDEKWKLACIFSYISHLIKFRNLPIKLQKQWPDGKRNSEKFNEIPVICFKKFVNMFVDPESTKLPPEKADLMISYVLVLTLFVDGFDTETTDIAKDLQMIPVDLRPHYEKLGCKIKTVKKSHRATLPVPLKLPEISLRRRQRR</sequence>
<comment type="caution">
    <text evidence="8">The sequence shown here is derived from an EMBL/GenBank/DDBJ whole genome shotgun (WGS) entry which is preliminary data.</text>
</comment>
<proteinExistence type="inferred from homology"/>
<dbReference type="EMBL" id="JAINDJ010000007">
    <property type="protein sequence ID" value="KAG9441916.1"/>
    <property type="molecule type" value="Genomic_DNA"/>
</dbReference>
<feature type="region of interest" description="Disordered" evidence="7">
    <location>
        <begin position="1"/>
        <end position="21"/>
    </location>
</feature>
<keyword evidence="4" id="KW-0804">Transcription</keyword>
<feature type="compositionally biased region" description="Basic and acidic residues" evidence="7">
    <location>
        <begin position="136"/>
        <end position="154"/>
    </location>
</feature>
<keyword evidence="5" id="KW-0539">Nucleus</keyword>
<feature type="coiled-coil region" evidence="6">
    <location>
        <begin position="179"/>
        <end position="213"/>
    </location>
</feature>
<evidence type="ECO:0000256" key="7">
    <source>
        <dbReference type="SAM" id="MobiDB-lite"/>
    </source>
</evidence>
<evidence type="ECO:0000256" key="6">
    <source>
        <dbReference type="SAM" id="Coils"/>
    </source>
</evidence>
<dbReference type="GO" id="GO:0005730">
    <property type="term" value="C:nucleolus"/>
    <property type="evidence" value="ECO:0007669"/>
    <property type="project" value="UniProtKB-SubCell"/>
</dbReference>
<evidence type="ECO:0000256" key="1">
    <source>
        <dbReference type="ARBA" id="ARBA00004604"/>
    </source>
</evidence>
<evidence type="ECO:0000256" key="2">
    <source>
        <dbReference type="ARBA" id="ARBA00009430"/>
    </source>
</evidence>
<dbReference type="GO" id="GO:0006351">
    <property type="term" value="P:DNA-templated transcription"/>
    <property type="evidence" value="ECO:0007669"/>
    <property type="project" value="InterPro"/>
</dbReference>
<organism evidence="8 9">
    <name type="scientific">Aristolochia fimbriata</name>
    <name type="common">White veined hardy Dutchman's pipe vine</name>
    <dbReference type="NCBI Taxonomy" id="158543"/>
    <lineage>
        <taxon>Eukaryota</taxon>
        <taxon>Viridiplantae</taxon>
        <taxon>Streptophyta</taxon>
        <taxon>Embryophyta</taxon>
        <taxon>Tracheophyta</taxon>
        <taxon>Spermatophyta</taxon>
        <taxon>Magnoliopsida</taxon>
        <taxon>Magnoliidae</taxon>
        <taxon>Piperales</taxon>
        <taxon>Aristolochiaceae</taxon>
        <taxon>Aristolochia</taxon>
    </lineage>
</organism>
<keyword evidence="6" id="KW-0175">Coiled coil</keyword>
<comment type="subcellular location">
    <subcellularLocation>
        <location evidence="1">Nucleus</location>
        <location evidence="1">Nucleolus</location>
    </subcellularLocation>
</comment>
<reference evidence="8 9" key="1">
    <citation type="submission" date="2021-07" db="EMBL/GenBank/DDBJ databases">
        <title>The Aristolochia fimbriata genome: insights into angiosperm evolution, floral development and chemical biosynthesis.</title>
        <authorList>
            <person name="Jiao Y."/>
        </authorList>
    </citation>
    <scope>NUCLEOTIDE SEQUENCE [LARGE SCALE GENOMIC DNA]</scope>
    <source>
        <strain evidence="8">IBCAS-2021</strain>
        <tissue evidence="8">Leaf</tissue>
    </source>
</reference>
<evidence type="ECO:0008006" key="10">
    <source>
        <dbReference type="Google" id="ProtNLM"/>
    </source>
</evidence>
<evidence type="ECO:0000313" key="8">
    <source>
        <dbReference type="EMBL" id="KAG9441916.1"/>
    </source>
</evidence>
<evidence type="ECO:0000313" key="9">
    <source>
        <dbReference type="Proteomes" id="UP000825729"/>
    </source>
</evidence>
<protein>
    <recommendedName>
        <fullName evidence="10">DNA-directed RNA polymerase I subunit rpa49</fullName>
    </recommendedName>
</protein>
<gene>
    <name evidence="8" type="ORF">H6P81_017770</name>
</gene>
<dbReference type="GO" id="GO:0000428">
    <property type="term" value="C:DNA-directed RNA polymerase complex"/>
    <property type="evidence" value="ECO:0007669"/>
    <property type="project" value="UniProtKB-KW"/>
</dbReference>
<dbReference type="Pfam" id="PF06870">
    <property type="entry name" value="RNA_pol_I_A49"/>
    <property type="match status" value="1"/>
</dbReference>
<accession>A0AAV7E272</accession>
<dbReference type="InterPro" id="IPR009668">
    <property type="entry name" value="RNA_pol-assoc_fac_A49-like"/>
</dbReference>
<evidence type="ECO:0000256" key="5">
    <source>
        <dbReference type="ARBA" id="ARBA00023242"/>
    </source>
</evidence>
<comment type="similarity">
    <text evidence="2">Belongs to the eukaryotic RPA49/POLR1E RNA polymerase subunit family.</text>
</comment>
<dbReference type="GO" id="GO:0003677">
    <property type="term" value="F:DNA binding"/>
    <property type="evidence" value="ECO:0007669"/>
    <property type="project" value="InterPro"/>
</dbReference>
<keyword evidence="9" id="KW-1185">Reference proteome</keyword>
<dbReference type="Proteomes" id="UP000825729">
    <property type="component" value="Unassembled WGS sequence"/>
</dbReference>
<evidence type="ECO:0000256" key="3">
    <source>
        <dbReference type="ARBA" id="ARBA00022478"/>
    </source>
</evidence>
<name>A0AAV7E272_ARIFI</name>
<dbReference type="AlphaFoldDB" id="A0AAV7E272"/>
<keyword evidence="3" id="KW-0240">DNA-directed RNA polymerase</keyword>
<feature type="region of interest" description="Disordered" evidence="7">
    <location>
        <begin position="136"/>
        <end position="157"/>
    </location>
</feature>
<evidence type="ECO:0000256" key="4">
    <source>
        <dbReference type="ARBA" id="ARBA00023163"/>
    </source>
</evidence>
<dbReference type="PANTHER" id="PTHR14440">
    <property type="entry name" value="DNA-DIRECTED RNA POLYMERASE I SUBUNIT RPA49"/>
    <property type="match status" value="1"/>
</dbReference>